<evidence type="ECO:0000313" key="3">
    <source>
        <dbReference type="Proteomes" id="UP000309340"/>
    </source>
</evidence>
<dbReference type="OrthoDB" id="3936463at2759"/>
<name>A0A4U0Y2J1_9PEZI</name>
<feature type="region of interest" description="Disordered" evidence="1">
    <location>
        <begin position="18"/>
        <end position="66"/>
    </location>
</feature>
<protein>
    <submittedName>
        <fullName evidence="2">Uncharacterized protein</fullName>
    </submittedName>
</protein>
<comment type="caution">
    <text evidence="2">The sequence shown here is derived from an EMBL/GenBank/DDBJ whole genome shotgun (WGS) entry which is preliminary data.</text>
</comment>
<sequence length="440" mass="47320">MGHSAGLHYGTVLAPTYQQYPDGNTNPSDIAQPKKDHSSYYAPNRYHHHTNGNGPSPHGDPPALNQKSAVNIRDMQSYAQHSVQQHHQGPYYPIQMLQVPNLALPYTQYPVPYTPATQAPAIGSHHISQNASVVRATMTTAQKNVKNIKIVHTVEPDNGQVLKRYKLGHYANPANNAPDAPVSKARVPQAGGKTIEVWRCAKASYRFCTMTANGYTDLTANLAKSHNIFDVATTKKAYKDKGKTTAQAQQAMAAPMGMNAYPGSQGASYNAGPTAGPPHPAFTASSILIGQAIAQPASTTITGRDNSHPSTPADYAVDNGRITTKLTQEDALLQRNLTEGLKKPEYVATLNPAVLMLGFNGGLASDEEMAGFNGNGIEAQGGMGEADLYGYSPPTKRRKVGGQNYGQGTEFPGTSCQFRHSPVNPRMLARALNRRTMESL</sequence>
<evidence type="ECO:0000313" key="2">
    <source>
        <dbReference type="EMBL" id="TKA82598.1"/>
    </source>
</evidence>
<feature type="compositionally biased region" description="Polar residues" evidence="1">
    <location>
        <begin position="18"/>
        <end position="29"/>
    </location>
</feature>
<dbReference type="AlphaFoldDB" id="A0A4U0Y2J1"/>
<evidence type="ECO:0000256" key="1">
    <source>
        <dbReference type="SAM" id="MobiDB-lite"/>
    </source>
</evidence>
<dbReference type="EMBL" id="NAJQ01000030">
    <property type="protein sequence ID" value="TKA82598.1"/>
    <property type="molecule type" value="Genomic_DNA"/>
</dbReference>
<keyword evidence="3" id="KW-1185">Reference proteome</keyword>
<accession>A0A4U0Y2J1</accession>
<dbReference type="Proteomes" id="UP000309340">
    <property type="component" value="Unassembled WGS sequence"/>
</dbReference>
<proteinExistence type="predicted"/>
<reference evidence="2 3" key="1">
    <citation type="submission" date="2017-03" db="EMBL/GenBank/DDBJ databases">
        <title>Genomes of endolithic fungi from Antarctica.</title>
        <authorList>
            <person name="Coleine C."/>
            <person name="Masonjones S."/>
            <person name="Stajich J.E."/>
        </authorList>
    </citation>
    <scope>NUCLEOTIDE SEQUENCE [LARGE SCALE GENOMIC DNA]</scope>
    <source>
        <strain evidence="2 3">CCFEE 5184</strain>
    </source>
</reference>
<gene>
    <name evidence="2" type="ORF">B0A55_01390</name>
</gene>
<organism evidence="2 3">
    <name type="scientific">Friedmanniomyces simplex</name>
    <dbReference type="NCBI Taxonomy" id="329884"/>
    <lineage>
        <taxon>Eukaryota</taxon>
        <taxon>Fungi</taxon>
        <taxon>Dikarya</taxon>
        <taxon>Ascomycota</taxon>
        <taxon>Pezizomycotina</taxon>
        <taxon>Dothideomycetes</taxon>
        <taxon>Dothideomycetidae</taxon>
        <taxon>Mycosphaerellales</taxon>
        <taxon>Teratosphaeriaceae</taxon>
        <taxon>Friedmanniomyces</taxon>
    </lineage>
</organism>